<dbReference type="AlphaFoldDB" id="A0A2M7V6Q1"/>
<evidence type="ECO:0000313" key="3">
    <source>
        <dbReference type="EMBL" id="PIZ94356.1"/>
    </source>
</evidence>
<reference evidence="4" key="1">
    <citation type="submission" date="2017-09" db="EMBL/GenBank/DDBJ databases">
        <title>Depth-based differentiation of microbial function through sediment-hosted aquifers and enrichment of novel symbionts in the deep terrestrial subsurface.</title>
        <authorList>
            <person name="Probst A.J."/>
            <person name="Ladd B."/>
            <person name="Jarett J.K."/>
            <person name="Geller-Mcgrath D.E."/>
            <person name="Sieber C.M.K."/>
            <person name="Emerson J.B."/>
            <person name="Anantharaman K."/>
            <person name="Thomas B.C."/>
            <person name="Malmstrom R."/>
            <person name="Stieglmeier M."/>
            <person name="Klingl A."/>
            <person name="Woyke T."/>
            <person name="Ryan C.M."/>
            <person name="Banfield J.F."/>
        </authorList>
    </citation>
    <scope>NUCLEOTIDE SEQUENCE [LARGE SCALE GENOMIC DNA]</scope>
</reference>
<feature type="domain" description="DUF4349" evidence="2">
    <location>
        <begin position="99"/>
        <end position="309"/>
    </location>
</feature>
<dbReference type="EMBL" id="PFPK01000046">
    <property type="protein sequence ID" value="PIZ94356.1"/>
    <property type="molecule type" value="Genomic_DNA"/>
</dbReference>
<name>A0A2M7V6Q1_9BACT</name>
<dbReference type="Pfam" id="PF14257">
    <property type="entry name" value="DUF4349"/>
    <property type="match status" value="1"/>
</dbReference>
<organism evidence="3 4">
    <name type="scientific">Candidatus Magasanikbacteria bacterium CG_4_10_14_0_2_um_filter_37_12</name>
    <dbReference type="NCBI Taxonomy" id="1974637"/>
    <lineage>
        <taxon>Bacteria</taxon>
        <taxon>Candidatus Magasanikiibacteriota</taxon>
    </lineage>
</organism>
<dbReference type="Proteomes" id="UP000228568">
    <property type="component" value="Unassembled WGS sequence"/>
</dbReference>
<evidence type="ECO:0000259" key="2">
    <source>
        <dbReference type="Pfam" id="PF14257"/>
    </source>
</evidence>
<evidence type="ECO:0000256" key="1">
    <source>
        <dbReference type="SAM" id="Phobius"/>
    </source>
</evidence>
<sequence length="327" mass="36370">MSKNFKIGLLISSAVVFIIALSIGRNVVRNNLSTATDSSSYGEVSLDRDMMMYDSVEETHGLATVQEAGFSGSQMKMTVGNTVFASSASGAVNIQAQDRLIIKTANISMVVKDVREAIKKISEYTNAKSGFIVSSDVNKSGVLLSGSITVRIPAGSFDTGIEEVKTYGEVVSERMDGQDVTEEFVDLDAQLTNLRATETQFLNIMKQAFKIEDILAVQRELSNVRSNIDRIEGRMKYLQQSADLSTLTVYLSTDPSVLPVLDTDSKWKPWGVVKDSVRDLVDQLQYIVEWVIWLVVYIPVILIYLLVIWIVYKIGNVIVKHYKKTKQ</sequence>
<evidence type="ECO:0000313" key="4">
    <source>
        <dbReference type="Proteomes" id="UP000228568"/>
    </source>
</evidence>
<feature type="transmembrane region" description="Helical" evidence="1">
    <location>
        <begin position="290"/>
        <end position="312"/>
    </location>
</feature>
<gene>
    <name evidence="3" type="ORF">COX81_03945</name>
</gene>
<comment type="caution">
    <text evidence="3">The sequence shown here is derived from an EMBL/GenBank/DDBJ whole genome shotgun (WGS) entry which is preliminary data.</text>
</comment>
<keyword evidence="1" id="KW-0812">Transmembrane</keyword>
<keyword evidence="1" id="KW-0472">Membrane</keyword>
<accession>A0A2M7V6Q1</accession>
<proteinExistence type="predicted"/>
<keyword evidence="1" id="KW-1133">Transmembrane helix</keyword>
<dbReference type="InterPro" id="IPR025645">
    <property type="entry name" value="DUF4349"/>
</dbReference>
<protein>
    <recommendedName>
        <fullName evidence="2">DUF4349 domain-containing protein</fullName>
    </recommendedName>
</protein>